<gene>
    <name evidence="1" type="ORF">HMPREF9372_0957</name>
</gene>
<dbReference type="AlphaFoldDB" id="F9DQ77"/>
<dbReference type="OrthoDB" id="5517842at2"/>
<accession>F9DQ77</accession>
<protein>
    <submittedName>
        <fullName evidence="1">Uncharacterized protein</fullName>
    </submittedName>
</protein>
<dbReference type="Proteomes" id="UP000005316">
    <property type="component" value="Unassembled WGS sequence"/>
</dbReference>
<comment type="caution">
    <text evidence="1">The sequence shown here is derived from an EMBL/GenBank/DDBJ whole genome shotgun (WGS) entry which is preliminary data.</text>
</comment>
<name>F9DQ77_9BACL</name>
<evidence type="ECO:0000313" key="2">
    <source>
        <dbReference type="Proteomes" id="UP000005316"/>
    </source>
</evidence>
<dbReference type="RefSeq" id="WP_009765824.1">
    <property type="nucleotide sequence ID" value="NZ_GL982997.1"/>
</dbReference>
<sequence length="88" mass="10260">MRKYFYFIVEGVHDTAALNRFLKNLSVKSIRQVGEVDSFWERTIPTFPHNGDLQKRVPVPSYFQNESISIAVQNAGGKLKLQMRLIRY</sequence>
<evidence type="ECO:0000313" key="1">
    <source>
        <dbReference type="EMBL" id="EGQ27035.1"/>
    </source>
</evidence>
<proteinExistence type="predicted"/>
<reference evidence="1 2" key="1">
    <citation type="submission" date="2011-04" db="EMBL/GenBank/DDBJ databases">
        <authorList>
            <person name="Muzny D."/>
            <person name="Qin X."/>
            <person name="Deng J."/>
            <person name="Jiang H."/>
            <person name="Liu Y."/>
            <person name="Qu J."/>
            <person name="Song X.-Z."/>
            <person name="Zhang L."/>
            <person name="Thornton R."/>
            <person name="Coyle M."/>
            <person name="Francisco L."/>
            <person name="Jackson L."/>
            <person name="Javaid M."/>
            <person name="Korchina V."/>
            <person name="Kovar C."/>
            <person name="Mata R."/>
            <person name="Mathew T."/>
            <person name="Ngo R."/>
            <person name="Nguyen L."/>
            <person name="Nguyen N."/>
            <person name="Okwuonu G."/>
            <person name="Ongeri F."/>
            <person name="Pham C."/>
            <person name="Simmons D."/>
            <person name="Wilczek-Boney K."/>
            <person name="Hale W."/>
            <person name="Jakkamsetti A."/>
            <person name="Pham P."/>
            <person name="Ruth R."/>
            <person name="San Lucas F."/>
            <person name="Warren J."/>
            <person name="Zhang J."/>
            <person name="Zhao Z."/>
            <person name="Zhou C."/>
            <person name="Zhu D."/>
            <person name="Lee S."/>
            <person name="Bess C."/>
            <person name="Blankenburg K."/>
            <person name="Forbes L."/>
            <person name="Fu Q."/>
            <person name="Gubbala S."/>
            <person name="Hirani K."/>
            <person name="Jayaseelan J.C."/>
            <person name="Lara F."/>
            <person name="Munidasa M."/>
            <person name="Palculict T."/>
            <person name="Patil S."/>
            <person name="Pu L.-L."/>
            <person name="Saada N."/>
            <person name="Tang L."/>
            <person name="Weissenberger G."/>
            <person name="Zhu Y."/>
            <person name="Hemphill L."/>
            <person name="Shang Y."/>
            <person name="Youmans B."/>
            <person name="Ayvaz T."/>
            <person name="Ross M."/>
            <person name="Santibanez J."/>
            <person name="Aqrawi P."/>
            <person name="Gross S."/>
            <person name="Joshi V."/>
            <person name="Fowler G."/>
            <person name="Nazareth L."/>
            <person name="Reid J."/>
            <person name="Worley K."/>
            <person name="Petrosino J."/>
            <person name="Highlander S."/>
            <person name="Gibbs R."/>
        </authorList>
    </citation>
    <scope>NUCLEOTIDE SEQUENCE [LARGE SCALE GENOMIC DNA]</scope>
    <source>
        <strain evidence="1 2">2681</strain>
    </source>
</reference>
<organism evidence="1 2">
    <name type="scientific">Sporosarcina newyorkensis 2681</name>
    <dbReference type="NCBI Taxonomy" id="1027292"/>
    <lineage>
        <taxon>Bacteria</taxon>
        <taxon>Bacillati</taxon>
        <taxon>Bacillota</taxon>
        <taxon>Bacilli</taxon>
        <taxon>Bacillales</taxon>
        <taxon>Caryophanaceae</taxon>
        <taxon>Sporosarcina</taxon>
    </lineage>
</organism>
<dbReference type="EMBL" id="AFPZ01000024">
    <property type="protein sequence ID" value="EGQ27035.1"/>
    <property type="molecule type" value="Genomic_DNA"/>
</dbReference>
<dbReference type="HOGENOM" id="CLU_2467471_0_0_9"/>